<gene>
    <name evidence="2" type="ORF">CFP56_009007</name>
</gene>
<accession>A0AAW0L2A2</accession>
<reference evidence="2 3" key="1">
    <citation type="journal article" date="2018" name="Sci. Data">
        <title>The draft genome sequence of cork oak.</title>
        <authorList>
            <person name="Ramos A.M."/>
            <person name="Usie A."/>
            <person name="Barbosa P."/>
            <person name="Barros P.M."/>
            <person name="Capote T."/>
            <person name="Chaves I."/>
            <person name="Simoes F."/>
            <person name="Abreu I."/>
            <person name="Carrasquinho I."/>
            <person name="Faro C."/>
            <person name="Guimaraes J.B."/>
            <person name="Mendonca D."/>
            <person name="Nobrega F."/>
            <person name="Rodrigues L."/>
            <person name="Saibo N.J.M."/>
            <person name="Varela M.C."/>
            <person name="Egas C."/>
            <person name="Matos J."/>
            <person name="Miguel C.M."/>
            <person name="Oliveira M.M."/>
            <person name="Ricardo C.P."/>
            <person name="Goncalves S."/>
        </authorList>
    </citation>
    <scope>NUCLEOTIDE SEQUENCE [LARGE SCALE GENOMIC DNA]</scope>
    <source>
        <strain evidence="3">cv. HL8</strain>
    </source>
</reference>
<dbReference type="EMBL" id="PKMF04000166">
    <property type="protein sequence ID" value="KAK7845709.1"/>
    <property type="molecule type" value="Genomic_DNA"/>
</dbReference>
<feature type="coiled-coil region" evidence="1">
    <location>
        <begin position="62"/>
        <end position="89"/>
    </location>
</feature>
<evidence type="ECO:0000313" key="3">
    <source>
        <dbReference type="Proteomes" id="UP000237347"/>
    </source>
</evidence>
<evidence type="ECO:0000256" key="1">
    <source>
        <dbReference type="SAM" id="Coils"/>
    </source>
</evidence>
<evidence type="ECO:0000313" key="2">
    <source>
        <dbReference type="EMBL" id="KAK7845709.1"/>
    </source>
</evidence>
<proteinExistence type="predicted"/>
<dbReference type="Proteomes" id="UP000237347">
    <property type="component" value="Unassembled WGS sequence"/>
</dbReference>
<protein>
    <submittedName>
        <fullName evidence="2">Uncharacterized protein</fullName>
    </submittedName>
</protein>
<sequence>MLASSSLGNTVEHALGTRNLYHRQYTSNSHLFLYRVDHGGSATVNSIAVLRVPKARSTVLPRDELANILARLEQENNQMQRRLDRFHAIQKAKKHLKGKEQERAIKSINEVTTLDDERDISDFSDSSFGHNHCWVDRSFLSIRSASSKCFYSGWWSHRNYSQTKSNQRQSSTMTVSSVRNFQMYLSMALLTGRGSFYLGLWCWSICAPFDEVPWRISSITADTLSWAFRGQQFVFRWSPKESNKATHVLASWCLGKKLAGCFGQGYAPSPFMDVINSELLFAVAAA</sequence>
<comment type="caution">
    <text evidence="2">The sequence shown here is derived from an EMBL/GenBank/DDBJ whole genome shotgun (WGS) entry which is preliminary data.</text>
</comment>
<organism evidence="2 3">
    <name type="scientific">Quercus suber</name>
    <name type="common">Cork oak</name>
    <dbReference type="NCBI Taxonomy" id="58331"/>
    <lineage>
        <taxon>Eukaryota</taxon>
        <taxon>Viridiplantae</taxon>
        <taxon>Streptophyta</taxon>
        <taxon>Embryophyta</taxon>
        <taxon>Tracheophyta</taxon>
        <taxon>Spermatophyta</taxon>
        <taxon>Magnoliopsida</taxon>
        <taxon>eudicotyledons</taxon>
        <taxon>Gunneridae</taxon>
        <taxon>Pentapetalae</taxon>
        <taxon>rosids</taxon>
        <taxon>fabids</taxon>
        <taxon>Fagales</taxon>
        <taxon>Fagaceae</taxon>
        <taxon>Quercus</taxon>
    </lineage>
</organism>
<name>A0AAW0L2A2_QUESU</name>
<keyword evidence="3" id="KW-1185">Reference proteome</keyword>
<dbReference type="AlphaFoldDB" id="A0AAW0L2A2"/>
<keyword evidence="1" id="KW-0175">Coiled coil</keyword>